<proteinExistence type="inferred from homology"/>
<dbReference type="EMBL" id="JASJQH010006897">
    <property type="protein sequence ID" value="KAK9728456.1"/>
    <property type="molecule type" value="Genomic_DNA"/>
</dbReference>
<dbReference type="Pfam" id="PF03661">
    <property type="entry name" value="TMEM33_Pom33"/>
    <property type="match status" value="1"/>
</dbReference>
<evidence type="ECO:0000313" key="8">
    <source>
        <dbReference type="Proteomes" id="UP001479436"/>
    </source>
</evidence>
<keyword evidence="5 6" id="KW-0472">Membrane</keyword>
<comment type="similarity">
    <text evidence="2">Belongs to the PER33/POM33 family.</text>
</comment>
<gene>
    <name evidence="7" type="primary">POM33_1</name>
    <name evidence="7" type="ORF">K7432_001059</name>
</gene>
<accession>A0ABR2WA86</accession>
<dbReference type="PANTHER" id="PTHR12703:SF4">
    <property type="entry name" value="TRANSMEMBRANE PROTEIN 33"/>
    <property type="match status" value="1"/>
</dbReference>
<comment type="caution">
    <text evidence="7">The sequence shown here is derived from an EMBL/GenBank/DDBJ whole genome shotgun (WGS) entry which is preliminary data.</text>
</comment>
<comment type="subcellular location">
    <subcellularLocation>
        <location evidence="1">Membrane</location>
        <topology evidence="1">Multi-pass membrane protein</topology>
    </subcellularLocation>
</comment>
<evidence type="ECO:0000256" key="2">
    <source>
        <dbReference type="ARBA" id="ARBA00007322"/>
    </source>
</evidence>
<evidence type="ECO:0000256" key="3">
    <source>
        <dbReference type="ARBA" id="ARBA00022692"/>
    </source>
</evidence>
<keyword evidence="3 6" id="KW-0812">Transmembrane</keyword>
<dbReference type="InterPro" id="IPR051645">
    <property type="entry name" value="PER33/POM33_regulator"/>
</dbReference>
<evidence type="ECO:0000256" key="1">
    <source>
        <dbReference type="ARBA" id="ARBA00004141"/>
    </source>
</evidence>
<feature type="transmembrane region" description="Helical" evidence="6">
    <location>
        <begin position="31"/>
        <end position="49"/>
    </location>
</feature>
<evidence type="ECO:0000256" key="5">
    <source>
        <dbReference type="ARBA" id="ARBA00023136"/>
    </source>
</evidence>
<dbReference type="PANTHER" id="PTHR12703">
    <property type="entry name" value="TRANSMEMBRANE PROTEIN 33"/>
    <property type="match status" value="1"/>
</dbReference>
<keyword evidence="8" id="KW-1185">Reference proteome</keyword>
<sequence>MSTNTTQAKPSTALTKPLVERIKLLTMNARFAWWFGHVIVTISSLVYLLKRPFSYDNSKPWYYIAYLGALLSYGITLWKTHGIPQINGSLVQKIIGDENAQYFIMAIIWLLSSPVFITLIPFGVYSSFHVVDFIRTAILPTFVPSVAQPPVPGQPRSIFQQASDTIKRFKDVYYEKCMGIISYIEVLGVMSIILTEALTFNISPLAVLFYGNFLRLRYATSPHIRNVFGELRNRMDKWMLPPTANPKIPAFVGNGYTVIRDGLISLTKTEKTH</sequence>
<evidence type="ECO:0000256" key="4">
    <source>
        <dbReference type="ARBA" id="ARBA00022989"/>
    </source>
</evidence>
<feature type="transmembrane region" description="Helical" evidence="6">
    <location>
        <begin position="100"/>
        <end position="125"/>
    </location>
</feature>
<name>A0ABR2WA86_9FUNG</name>
<protein>
    <submittedName>
        <fullName evidence="7">Transmembrane nucleoporin</fullName>
    </submittedName>
</protein>
<organism evidence="7 8">
    <name type="scientific">Basidiobolus ranarum</name>
    <dbReference type="NCBI Taxonomy" id="34480"/>
    <lineage>
        <taxon>Eukaryota</taxon>
        <taxon>Fungi</taxon>
        <taxon>Fungi incertae sedis</taxon>
        <taxon>Zoopagomycota</taxon>
        <taxon>Entomophthoromycotina</taxon>
        <taxon>Basidiobolomycetes</taxon>
        <taxon>Basidiobolales</taxon>
        <taxon>Basidiobolaceae</taxon>
        <taxon>Basidiobolus</taxon>
    </lineage>
</organism>
<keyword evidence="4 6" id="KW-1133">Transmembrane helix</keyword>
<feature type="transmembrane region" description="Helical" evidence="6">
    <location>
        <begin position="200"/>
        <end position="218"/>
    </location>
</feature>
<evidence type="ECO:0000256" key="6">
    <source>
        <dbReference type="SAM" id="Phobius"/>
    </source>
</evidence>
<feature type="transmembrane region" description="Helical" evidence="6">
    <location>
        <begin position="61"/>
        <end position="80"/>
    </location>
</feature>
<dbReference type="InterPro" id="IPR005344">
    <property type="entry name" value="TMEM33/Pom33"/>
</dbReference>
<evidence type="ECO:0000313" key="7">
    <source>
        <dbReference type="EMBL" id="KAK9728456.1"/>
    </source>
</evidence>
<dbReference type="Proteomes" id="UP001479436">
    <property type="component" value="Unassembled WGS sequence"/>
</dbReference>
<reference evidence="7 8" key="1">
    <citation type="submission" date="2023-04" db="EMBL/GenBank/DDBJ databases">
        <title>Genome of Basidiobolus ranarum AG-B5.</title>
        <authorList>
            <person name="Stajich J.E."/>
            <person name="Carter-House D."/>
            <person name="Gryganskyi A."/>
        </authorList>
    </citation>
    <scope>NUCLEOTIDE SEQUENCE [LARGE SCALE GENOMIC DNA]</scope>
    <source>
        <strain evidence="7 8">AG-B5</strain>
    </source>
</reference>